<protein>
    <submittedName>
        <fullName evidence="1">Predicted protein</fullName>
    </submittedName>
</protein>
<dbReference type="HOGENOM" id="CLU_2868045_0_0_1"/>
<keyword evidence="2" id="KW-1185">Reference proteome</keyword>
<proteinExistence type="predicted"/>
<reference evidence="1 2" key="1">
    <citation type="journal article" date="2008" name="Nature">
        <title>The genome of Laccaria bicolor provides insights into mycorrhizal symbiosis.</title>
        <authorList>
            <person name="Martin F."/>
            <person name="Aerts A."/>
            <person name="Ahren D."/>
            <person name="Brun A."/>
            <person name="Danchin E.G.J."/>
            <person name="Duchaussoy F."/>
            <person name="Gibon J."/>
            <person name="Kohler A."/>
            <person name="Lindquist E."/>
            <person name="Pereda V."/>
            <person name="Salamov A."/>
            <person name="Shapiro H.J."/>
            <person name="Wuyts J."/>
            <person name="Blaudez D."/>
            <person name="Buee M."/>
            <person name="Brokstein P."/>
            <person name="Canbaeck B."/>
            <person name="Cohen D."/>
            <person name="Courty P.E."/>
            <person name="Coutinho P.M."/>
            <person name="Delaruelle C."/>
            <person name="Detter J.C."/>
            <person name="Deveau A."/>
            <person name="DiFazio S."/>
            <person name="Duplessis S."/>
            <person name="Fraissinet-Tachet L."/>
            <person name="Lucic E."/>
            <person name="Frey-Klett P."/>
            <person name="Fourrey C."/>
            <person name="Feussner I."/>
            <person name="Gay G."/>
            <person name="Grimwood J."/>
            <person name="Hoegger P.J."/>
            <person name="Jain P."/>
            <person name="Kilaru S."/>
            <person name="Labbe J."/>
            <person name="Lin Y.C."/>
            <person name="Legue V."/>
            <person name="Le Tacon F."/>
            <person name="Marmeisse R."/>
            <person name="Melayah D."/>
            <person name="Montanini B."/>
            <person name="Muratet M."/>
            <person name="Nehls U."/>
            <person name="Niculita-Hirzel H."/>
            <person name="Oudot-Le Secq M.P."/>
            <person name="Peter M."/>
            <person name="Quesneville H."/>
            <person name="Rajashekar B."/>
            <person name="Reich M."/>
            <person name="Rouhier N."/>
            <person name="Schmutz J."/>
            <person name="Yin T."/>
            <person name="Chalot M."/>
            <person name="Henrissat B."/>
            <person name="Kuees U."/>
            <person name="Lucas S."/>
            <person name="Van de Peer Y."/>
            <person name="Podila G.K."/>
            <person name="Polle A."/>
            <person name="Pukkila P.J."/>
            <person name="Richardson P.M."/>
            <person name="Rouze P."/>
            <person name="Sanders I.R."/>
            <person name="Stajich J.E."/>
            <person name="Tunlid A."/>
            <person name="Tuskan G."/>
            <person name="Grigoriev I.V."/>
        </authorList>
    </citation>
    <scope>NUCLEOTIDE SEQUENCE [LARGE SCALE GENOMIC DNA]</scope>
    <source>
        <strain evidence="2">S238N-H82 / ATCC MYA-4686</strain>
    </source>
</reference>
<dbReference type="RefSeq" id="XP_001883920.1">
    <property type="nucleotide sequence ID" value="XM_001883885.1"/>
</dbReference>
<dbReference type="AlphaFoldDB" id="B0DJ87"/>
<evidence type="ECO:0000313" key="1">
    <source>
        <dbReference type="EMBL" id="EDR05362.1"/>
    </source>
</evidence>
<gene>
    <name evidence="1" type="ORF">LACBIDRAFT_303268</name>
</gene>
<organism evidence="2">
    <name type="scientific">Laccaria bicolor (strain S238N-H82 / ATCC MYA-4686)</name>
    <name type="common">Bicoloured deceiver</name>
    <name type="synonym">Laccaria laccata var. bicolor</name>
    <dbReference type="NCBI Taxonomy" id="486041"/>
    <lineage>
        <taxon>Eukaryota</taxon>
        <taxon>Fungi</taxon>
        <taxon>Dikarya</taxon>
        <taxon>Basidiomycota</taxon>
        <taxon>Agaricomycotina</taxon>
        <taxon>Agaricomycetes</taxon>
        <taxon>Agaricomycetidae</taxon>
        <taxon>Agaricales</taxon>
        <taxon>Agaricineae</taxon>
        <taxon>Hydnangiaceae</taxon>
        <taxon>Laccaria</taxon>
    </lineage>
</organism>
<sequence length="64" mass="7403">MVNPSLNCISADFLKANLFYNNDNMHPAQRSKPVMVFGRMWCVFRLLFLTLRRSCLSPTCSDQC</sequence>
<evidence type="ECO:0000313" key="2">
    <source>
        <dbReference type="Proteomes" id="UP000001194"/>
    </source>
</evidence>
<dbReference type="EMBL" id="DS547113">
    <property type="protein sequence ID" value="EDR05362.1"/>
    <property type="molecule type" value="Genomic_DNA"/>
</dbReference>
<dbReference type="KEGG" id="lbc:LACBIDRAFT_303268"/>
<dbReference type="InParanoid" id="B0DJ87"/>
<dbReference type="GeneID" id="6079479"/>
<name>B0DJ87_LACBS</name>
<accession>B0DJ87</accession>
<dbReference type="Proteomes" id="UP000001194">
    <property type="component" value="Unassembled WGS sequence"/>
</dbReference>